<dbReference type="NCBIfam" id="TIGR01551">
    <property type="entry name" value="major_capsid_P2"/>
    <property type="match status" value="1"/>
</dbReference>
<evidence type="ECO:0000313" key="4">
    <source>
        <dbReference type="Proteomes" id="UP001226750"/>
    </source>
</evidence>
<gene>
    <name evidence="1" type="ORF">K8W15_03055</name>
    <name evidence="2" type="ORF">QP018_03365</name>
</gene>
<dbReference type="InterPro" id="IPR006441">
    <property type="entry name" value="Phage_P2_GpN"/>
</dbReference>
<accession>A0A921HA37</accession>
<protein>
    <submittedName>
        <fullName evidence="1">Phage major capsid protein, P2 family</fullName>
    </submittedName>
</protein>
<evidence type="ECO:0000313" key="2">
    <source>
        <dbReference type="EMBL" id="WIM80283.1"/>
    </source>
</evidence>
<reference evidence="1" key="1">
    <citation type="journal article" date="2021" name="PeerJ">
        <title>Extensive microbial diversity within the chicken gut microbiome revealed by metagenomics and culture.</title>
        <authorList>
            <person name="Gilroy R."/>
            <person name="Ravi A."/>
            <person name="Getino M."/>
            <person name="Pursley I."/>
            <person name="Horton D.L."/>
            <person name="Alikhan N.F."/>
            <person name="Baker D."/>
            <person name="Gharbi K."/>
            <person name="Hall N."/>
            <person name="Watson M."/>
            <person name="Adriaenssens E.M."/>
            <person name="Foster-Nyarko E."/>
            <person name="Jarju S."/>
            <person name="Secka A."/>
            <person name="Antonio M."/>
            <person name="Oren A."/>
            <person name="Chaudhuri R.R."/>
            <person name="La Ragione R."/>
            <person name="Hildebrand F."/>
            <person name="Pallen M.J."/>
        </authorList>
    </citation>
    <scope>NUCLEOTIDE SEQUENCE</scope>
    <source>
        <strain evidence="1">ChiHjej11B10-15683</strain>
    </source>
</reference>
<reference evidence="1" key="2">
    <citation type="submission" date="2021-09" db="EMBL/GenBank/DDBJ databases">
        <authorList>
            <person name="Gilroy R."/>
        </authorList>
    </citation>
    <scope>NUCLEOTIDE SEQUENCE</scope>
    <source>
        <strain evidence="1">ChiHjej11B10-15683</strain>
    </source>
</reference>
<dbReference type="Pfam" id="PF05125">
    <property type="entry name" value="Phage_cap_P2"/>
    <property type="match status" value="1"/>
</dbReference>
<dbReference type="EMBL" id="CP126975">
    <property type="protein sequence ID" value="WIM80283.1"/>
    <property type="molecule type" value="Genomic_DNA"/>
</dbReference>
<proteinExistence type="predicted"/>
<evidence type="ECO:0000313" key="1">
    <source>
        <dbReference type="EMBL" id="HJF73171.1"/>
    </source>
</evidence>
<organism evidence="1 3">
    <name type="scientific">Gallibacterium anatis</name>
    <dbReference type="NCBI Taxonomy" id="750"/>
    <lineage>
        <taxon>Bacteria</taxon>
        <taxon>Pseudomonadati</taxon>
        <taxon>Pseudomonadota</taxon>
        <taxon>Gammaproteobacteria</taxon>
        <taxon>Pasteurellales</taxon>
        <taxon>Pasteurellaceae</taxon>
        <taxon>Gallibacterium</taxon>
    </lineage>
</organism>
<keyword evidence="4" id="KW-1185">Reference proteome</keyword>
<dbReference type="Proteomes" id="UP000749334">
    <property type="component" value="Unassembled WGS sequence"/>
</dbReference>
<sequence length="354" mass="39816">MMRNNTKKLFTGYVDRIAQLNNVAAEDVKEGFSVEPTAEQKLVDKITLSSDFLQRINVISVTNQIGERIGLSVANAIASTTDTDGKERETKSISQLDSRKYHCESVNFDTHISYQLLDQWAKFPDFQTRLAKQTQKTIGLNLIMMGFNGTSRSENSDLSRNKLLQDVKKGFLQKIREEAPLKVMDGKNSENKIKVGKGQGTGEDAKGYENLDALVFDATNKIIAEEYADDTELVVICGRNILADKYFQMINKTNQPTEELAGQVILSQKQIGGLKAIRVPYFPANSMLITRLDNLSIYLQEGSLRRAIINNPKRNRIEDFISKNIDFIVENYDCAALIENIVFEDKAVADTSEH</sequence>
<reference evidence="2 4" key="3">
    <citation type="submission" date="2023-06" db="EMBL/GenBank/DDBJ databases">
        <title>Complete Genome Sequence of Gallibacterium anatis Strain BJF12, Isolated from a chicken with diarrhea.</title>
        <authorList>
            <person name="Guo F."/>
            <person name="Bu W."/>
            <person name="Xu F."/>
            <person name="Wen T."/>
        </authorList>
    </citation>
    <scope>NUCLEOTIDE SEQUENCE [LARGE SCALE GENOMIC DNA]</scope>
    <source>
        <strain evidence="2 4">BJF12</strain>
    </source>
</reference>
<dbReference type="AlphaFoldDB" id="A0A921HA37"/>
<name>A0A921HA37_9PAST</name>
<evidence type="ECO:0000313" key="3">
    <source>
        <dbReference type="Proteomes" id="UP000749334"/>
    </source>
</evidence>
<dbReference type="Proteomes" id="UP001226750">
    <property type="component" value="Chromosome"/>
</dbReference>
<dbReference type="EMBL" id="DYVQ01000024">
    <property type="protein sequence ID" value="HJF73171.1"/>
    <property type="molecule type" value="Genomic_DNA"/>
</dbReference>